<accession>A0ABQ9YRQ8</accession>
<proteinExistence type="predicted"/>
<evidence type="ECO:0000313" key="3">
    <source>
        <dbReference type="Proteomes" id="UP001234178"/>
    </source>
</evidence>
<name>A0ABQ9YRQ8_9CRUS</name>
<organism evidence="2 3">
    <name type="scientific">Daphnia magna</name>
    <dbReference type="NCBI Taxonomy" id="35525"/>
    <lineage>
        <taxon>Eukaryota</taxon>
        <taxon>Metazoa</taxon>
        <taxon>Ecdysozoa</taxon>
        <taxon>Arthropoda</taxon>
        <taxon>Crustacea</taxon>
        <taxon>Branchiopoda</taxon>
        <taxon>Diplostraca</taxon>
        <taxon>Cladocera</taxon>
        <taxon>Anomopoda</taxon>
        <taxon>Daphniidae</taxon>
        <taxon>Daphnia</taxon>
    </lineage>
</organism>
<comment type="caution">
    <text evidence="2">The sequence shown here is derived from an EMBL/GenBank/DDBJ whole genome shotgun (WGS) entry which is preliminary data.</text>
</comment>
<evidence type="ECO:0000313" key="2">
    <source>
        <dbReference type="EMBL" id="KAK4003303.1"/>
    </source>
</evidence>
<dbReference type="Proteomes" id="UP001234178">
    <property type="component" value="Unassembled WGS sequence"/>
</dbReference>
<reference evidence="2 3" key="1">
    <citation type="journal article" date="2023" name="Nucleic Acids Res.">
        <title>The hologenome of Daphnia magna reveals possible DNA methylation and microbiome-mediated evolution of the host genome.</title>
        <authorList>
            <person name="Chaturvedi A."/>
            <person name="Li X."/>
            <person name="Dhandapani V."/>
            <person name="Marshall H."/>
            <person name="Kissane S."/>
            <person name="Cuenca-Cambronero M."/>
            <person name="Asole G."/>
            <person name="Calvet F."/>
            <person name="Ruiz-Romero M."/>
            <person name="Marangio P."/>
            <person name="Guigo R."/>
            <person name="Rago D."/>
            <person name="Mirbahai L."/>
            <person name="Eastwood N."/>
            <person name="Colbourne J.K."/>
            <person name="Zhou J."/>
            <person name="Mallon E."/>
            <person name="Orsini L."/>
        </authorList>
    </citation>
    <scope>NUCLEOTIDE SEQUENCE [LARGE SCALE GENOMIC DNA]</scope>
    <source>
        <strain evidence="2">LRV0_1</strain>
    </source>
</reference>
<gene>
    <name evidence="2" type="ORF">OUZ56_005074</name>
</gene>
<feature type="compositionally biased region" description="Polar residues" evidence="1">
    <location>
        <begin position="82"/>
        <end position="91"/>
    </location>
</feature>
<feature type="region of interest" description="Disordered" evidence="1">
    <location>
        <begin position="78"/>
        <end position="100"/>
    </location>
</feature>
<dbReference type="EMBL" id="JAOYFB010000001">
    <property type="protein sequence ID" value="KAK4003303.1"/>
    <property type="molecule type" value="Genomic_DNA"/>
</dbReference>
<keyword evidence="3" id="KW-1185">Reference proteome</keyword>
<sequence>MLHHLKCSSGLYFYSQQASRDGPIGAELRFAPPCFASVGLVELTALFFGLPPPSSVSKSSRVRGSVFFQTNTSIDTAGKATNAAQHNQQENSGRRQLCAS</sequence>
<protein>
    <submittedName>
        <fullName evidence="2">Uncharacterized protein</fullName>
    </submittedName>
</protein>
<evidence type="ECO:0000256" key="1">
    <source>
        <dbReference type="SAM" id="MobiDB-lite"/>
    </source>
</evidence>